<evidence type="ECO:0000313" key="3">
    <source>
        <dbReference type="Proteomes" id="UP000039021"/>
    </source>
</evidence>
<reference evidence="2" key="1">
    <citation type="submission" date="2015-03" db="EMBL/GenBank/DDBJ databases">
        <authorList>
            <consortium name="Pathogen Informatics"/>
            <person name="Murphy D."/>
        </authorList>
    </citation>
    <scope>NUCLEOTIDE SEQUENCE</scope>
    <source>
        <strain evidence="2">N09902308</strain>
    </source>
</reference>
<evidence type="ECO:0000313" key="2">
    <source>
        <dbReference type="EMBL" id="COX46376.1"/>
    </source>
</evidence>
<dbReference type="Proteomes" id="UP000050164">
    <property type="component" value="Unassembled WGS sequence"/>
</dbReference>
<dbReference type="EMBL" id="CSBK01000495">
    <property type="protein sequence ID" value="COX46376.1"/>
    <property type="molecule type" value="Genomic_DNA"/>
</dbReference>
<evidence type="ECO:0000313" key="4">
    <source>
        <dbReference type="Proteomes" id="UP000050164"/>
    </source>
</evidence>
<reference evidence="3 4" key="2">
    <citation type="submission" date="2015-03" db="EMBL/GenBank/DDBJ databases">
        <authorList>
            <consortium name="Pathogen Informatics"/>
        </authorList>
    </citation>
    <scope>NUCLEOTIDE SEQUENCE [LARGE SCALE GENOMIC DNA]</scope>
    <source>
        <strain evidence="1 4">Bir 185</strain>
        <strain evidence="3">N09902308</strain>
    </source>
</reference>
<proteinExistence type="predicted"/>
<dbReference type="EMBL" id="CNFT01002341">
    <property type="protein sequence ID" value="CKU17882.1"/>
    <property type="molecule type" value="Genomic_DNA"/>
</dbReference>
<gene>
    <name evidence="2" type="ORF">ERS007739_01330</name>
    <name evidence="1" type="ORF">ERS027659_05093</name>
</gene>
<protein>
    <submittedName>
        <fullName evidence="1">Uncharacterized protein</fullName>
    </submittedName>
</protein>
<sequence length="38" mass="3930">MADSVHSQLTALQSRTKIWGCSSGLTQSGSVHSGRAKG</sequence>
<organism evidence="1 4">
    <name type="scientific">Mycobacterium tuberculosis</name>
    <dbReference type="NCBI Taxonomy" id="1773"/>
    <lineage>
        <taxon>Bacteria</taxon>
        <taxon>Bacillati</taxon>
        <taxon>Actinomycetota</taxon>
        <taxon>Actinomycetes</taxon>
        <taxon>Mycobacteriales</taxon>
        <taxon>Mycobacteriaceae</taxon>
        <taxon>Mycobacterium</taxon>
        <taxon>Mycobacterium tuberculosis complex</taxon>
    </lineage>
</organism>
<evidence type="ECO:0000313" key="1">
    <source>
        <dbReference type="EMBL" id="CKU17882.1"/>
    </source>
</evidence>
<name>A0A655AUQ4_MYCTX</name>
<dbReference type="Proteomes" id="UP000039021">
    <property type="component" value="Unassembled WGS sequence"/>
</dbReference>
<accession>A0A655AUQ4</accession>
<dbReference type="AlphaFoldDB" id="A0A655AUQ4"/>